<dbReference type="PANTHER" id="PTHR34136:SF1">
    <property type="entry name" value="UDP-N-ACETYL-D-MANNOSAMINURONIC ACID TRANSFERASE"/>
    <property type="match status" value="1"/>
</dbReference>
<proteinExistence type="predicted"/>
<dbReference type="Proteomes" id="UP000054874">
    <property type="component" value="Unassembled WGS sequence"/>
</dbReference>
<gene>
    <name evidence="3" type="ORF">ASU35_12395</name>
</gene>
<dbReference type="AlphaFoldDB" id="A0A0V8QDI5"/>
<name>A0A0V8QDI5_9FIRM</name>
<sequence length="251" mass="29200">MNKKIRIMDVDLNILDNEQLEEKVREYLENDYLNVILLASEKLLLYAAENQEFREKLLRADLILSGEEELLGMHHGQVLKEGGMIVSYRCLERLLQAFRGEGKTVYIVYDNERYIRFIENAFRNPQSGAVLAGSAMEQEMTDESIVNEINSLAPDVLLIAMEVPKQEEWIMTHSTQLNSKLCLGLGGIMDQMITEYKAEPAIISKLHLSRIYNALVRHNHYKKVRKEKFFRQKLKEYRKEKKGNSDENTSK</sequence>
<evidence type="ECO:0000313" key="4">
    <source>
        <dbReference type="Proteomes" id="UP000054874"/>
    </source>
</evidence>
<dbReference type="EMBL" id="LNAM01000167">
    <property type="protein sequence ID" value="KSV58556.1"/>
    <property type="molecule type" value="Genomic_DNA"/>
</dbReference>
<dbReference type="GO" id="GO:0016758">
    <property type="term" value="F:hexosyltransferase activity"/>
    <property type="evidence" value="ECO:0007669"/>
    <property type="project" value="TreeGrafter"/>
</dbReference>
<evidence type="ECO:0000256" key="1">
    <source>
        <dbReference type="ARBA" id="ARBA00022676"/>
    </source>
</evidence>
<evidence type="ECO:0008006" key="5">
    <source>
        <dbReference type="Google" id="ProtNLM"/>
    </source>
</evidence>
<evidence type="ECO:0000313" key="3">
    <source>
        <dbReference type="EMBL" id="KSV58556.1"/>
    </source>
</evidence>
<organism evidence="3 4">
    <name type="scientific">Acetivibrio ethanolgignens</name>
    <dbReference type="NCBI Taxonomy" id="290052"/>
    <lineage>
        <taxon>Bacteria</taxon>
        <taxon>Bacillati</taxon>
        <taxon>Bacillota</taxon>
        <taxon>Clostridia</taxon>
        <taxon>Eubacteriales</taxon>
        <taxon>Oscillospiraceae</taxon>
        <taxon>Acetivibrio</taxon>
    </lineage>
</organism>
<evidence type="ECO:0000256" key="2">
    <source>
        <dbReference type="ARBA" id="ARBA00022679"/>
    </source>
</evidence>
<keyword evidence="1" id="KW-0328">Glycosyltransferase</keyword>
<keyword evidence="2" id="KW-0808">Transferase</keyword>
<dbReference type="Pfam" id="PF03808">
    <property type="entry name" value="Glyco_tran_WecG"/>
    <property type="match status" value="1"/>
</dbReference>
<comment type="caution">
    <text evidence="3">The sequence shown here is derived from an EMBL/GenBank/DDBJ whole genome shotgun (WGS) entry which is preliminary data.</text>
</comment>
<reference evidence="3 4" key="1">
    <citation type="submission" date="2015-11" db="EMBL/GenBank/DDBJ databases">
        <title>Butyribacter intestini gen. nov., sp. nov., a butyric acid-producing bacterium of the family Lachnospiraceae isolated from the human faeces.</title>
        <authorList>
            <person name="Zou Y."/>
            <person name="Xue W."/>
            <person name="Luo G."/>
            <person name="Lv M."/>
        </authorList>
    </citation>
    <scope>NUCLEOTIDE SEQUENCE [LARGE SCALE GENOMIC DNA]</scope>
    <source>
        <strain evidence="3 4">ACET-33324</strain>
    </source>
</reference>
<keyword evidence="4" id="KW-1185">Reference proteome</keyword>
<protein>
    <recommendedName>
        <fullName evidence="5">Glycosyl transferase</fullName>
    </recommendedName>
</protein>
<dbReference type="InterPro" id="IPR004629">
    <property type="entry name" value="WecG_TagA_CpsF"/>
</dbReference>
<accession>A0A0V8QDI5</accession>
<dbReference type="STRING" id="290052.ASU35_12395"/>
<dbReference type="PANTHER" id="PTHR34136">
    <property type="match status" value="1"/>
</dbReference>
<dbReference type="RefSeq" id="WP_058353216.1">
    <property type="nucleotide sequence ID" value="NZ_CABMMD010000167.1"/>
</dbReference>